<dbReference type="SUPFAM" id="SSF55729">
    <property type="entry name" value="Acyl-CoA N-acyltransferases (Nat)"/>
    <property type="match status" value="1"/>
</dbReference>
<dbReference type="InterPro" id="IPR048764">
    <property type="entry name" value="PylC_N"/>
</dbReference>
<gene>
    <name evidence="3" type="ORF">SAMN05444515_1279</name>
</gene>
<dbReference type="EMBL" id="FOAA01000027">
    <property type="protein sequence ID" value="SEL63292.1"/>
    <property type="molecule type" value="Genomic_DNA"/>
</dbReference>
<evidence type="ECO:0000313" key="4">
    <source>
        <dbReference type="Proteomes" id="UP000199256"/>
    </source>
</evidence>
<name>A0A1H7RSS6_9GAMM</name>
<feature type="domain" description="ATP-grasp" evidence="2">
    <location>
        <begin position="317"/>
        <end position="491"/>
    </location>
</feature>
<evidence type="ECO:0000313" key="3">
    <source>
        <dbReference type="EMBL" id="SEL63292.1"/>
    </source>
</evidence>
<dbReference type="GO" id="GO:0046872">
    <property type="term" value="F:metal ion binding"/>
    <property type="evidence" value="ECO:0007669"/>
    <property type="project" value="InterPro"/>
</dbReference>
<dbReference type="InterPro" id="IPR013815">
    <property type="entry name" value="ATP_grasp_subdomain_1"/>
</dbReference>
<evidence type="ECO:0000259" key="2">
    <source>
        <dbReference type="PROSITE" id="PS50975"/>
    </source>
</evidence>
<reference evidence="4" key="1">
    <citation type="submission" date="2016-10" db="EMBL/GenBank/DDBJ databases">
        <authorList>
            <person name="Varghese N."/>
            <person name="Submissions S."/>
        </authorList>
    </citation>
    <scope>NUCLEOTIDE SEQUENCE [LARGE SCALE GENOMIC DNA]</scope>
    <source>
        <strain evidence="4">DSM 241</strain>
    </source>
</reference>
<dbReference type="InterPro" id="IPR016181">
    <property type="entry name" value="Acyl_CoA_acyltransferase"/>
</dbReference>
<dbReference type="STRING" id="1396821.SAMN05444515_1279"/>
<keyword evidence="1" id="KW-0067">ATP-binding</keyword>
<keyword evidence="4" id="KW-1185">Reference proteome</keyword>
<dbReference type="Proteomes" id="UP000199256">
    <property type="component" value="Unassembled WGS sequence"/>
</dbReference>
<evidence type="ECO:0000256" key="1">
    <source>
        <dbReference type="PROSITE-ProRule" id="PRU00409"/>
    </source>
</evidence>
<accession>A0A1H7RSS6</accession>
<dbReference type="SUPFAM" id="SSF56059">
    <property type="entry name" value="Glutathione synthetase ATP-binding domain-like"/>
    <property type="match status" value="1"/>
</dbReference>
<proteinExistence type="predicted"/>
<sequence>MTFTENHYRIMPRPRLHDGDLSLRAVGPQDIESIRQWRNAQMDVLRQSAAITPEDQQRYFAEHVWPDMGVLQPQQILLAIERHGQLIGYGGLVHISWPYRRAEISFLLEPHLERDPETLLDHFSRYLLLIQDLAFEDLQLKKLITETYEHRVVHLKGLEAAGHRLEGRLRKHVMVGGQPADALIHGILSHEARSRSPSARDTSVLVTSSSRKVPLIRSLKDAAIRLGQDIQIIAGDTDPMVSTRWEADGFWQMPRLSNNLLTELIEGCRARAISIVLPTRDGELGFWARHRTVLAQAGIEVIVSSPEAIARCWDKLAFALFGRDAHLPIIPAADTPDPFGDAPLVVKERFGAGSRWIGLDLPQDAAIEHARGLKDPVFQPFIAGPEISIDGWIDKHGQVAGVVLRRRDRVVSGESQVTTTFRDAVLEKQAMRVLTALQLRGPVVLQAIVVEGALQVIECNPRFGGASTASIAVGLDSLYWSLAEALGDTTTPTFQRAPGEIRQVRMPVDRVLHDFGL</sequence>
<dbReference type="AlphaFoldDB" id="A0A1H7RSS6"/>
<dbReference type="Pfam" id="PF21360">
    <property type="entry name" value="PylC-like_N"/>
    <property type="match status" value="1"/>
</dbReference>
<dbReference type="GO" id="GO:0003824">
    <property type="term" value="F:catalytic activity"/>
    <property type="evidence" value="ECO:0007669"/>
    <property type="project" value="UniProtKB-ARBA"/>
</dbReference>
<dbReference type="InterPro" id="IPR011761">
    <property type="entry name" value="ATP-grasp"/>
</dbReference>
<dbReference type="PROSITE" id="PS50975">
    <property type="entry name" value="ATP_GRASP"/>
    <property type="match status" value="1"/>
</dbReference>
<protein>
    <submittedName>
        <fullName evidence="3">Carbamoylphosphate synthase large subunit</fullName>
    </submittedName>
</protein>
<dbReference type="Gene3D" id="3.30.1490.20">
    <property type="entry name" value="ATP-grasp fold, A domain"/>
    <property type="match status" value="1"/>
</dbReference>
<dbReference type="Pfam" id="PF13420">
    <property type="entry name" value="Acetyltransf_4"/>
    <property type="match status" value="1"/>
</dbReference>
<dbReference type="Pfam" id="PF15632">
    <property type="entry name" value="ATPgrasp_Ter"/>
    <property type="match status" value="1"/>
</dbReference>
<dbReference type="Gene3D" id="3.40.50.20">
    <property type="match status" value="1"/>
</dbReference>
<keyword evidence="1" id="KW-0547">Nucleotide-binding</keyword>
<dbReference type="RefSeq" id="WP_218140454.1">
    <property type="nucleotide sequence ID" value="NZ_FOAA01000027.1"/>
</dbReference>
<organism evidence="3 4">
    <name type="scientific">Ectothiorhodospira marina</name>
    <dbReference type="NCBI Taxonomy" id="1396821"/>
    <lineage>
        <taxon>Bacteria</taxon>
        <taxon>Pseudomonadati</taxon>
        <taxon>Pseudomonadota</taxon>
        <taxon>Gammaproteobacteria</taxon>
        <taxon>Chromatiales</taxon>
        <taxon>Ectothiorhodospiraceae</taxon>
        <taxon>Ectothiorhodospira</taxon>
    </lineage>
</organism>
<dbReference type="GO" id="GO:0005524">
    <property type="term" value="F:ATP binding"/>
    <property type="evidence" value="ECO:0007669"/>
    <property type="project" value="UniProtKB-UniRule"/>
</dbReference>
<dbReference type="Gene3D" id="3.30.470.20">
    <property type="entry name" value="ATP-grasp fold, B domain"/>
    <property type="match status" value="1"/>
</dbReference>
<dbReference type="Gene3D" id="3.40.630.30">
    <property type="match status" value="1"/>
</dbReference>